<dbReference type="AlphaFoldDB" id="A0AAV0D2A5"/>
<comment type="caution">
    <text evidence="3">The sequence shown here is derived from an EMBL/GenBank/DDBJ whole genome shotgun (WGS) entry which is preliminary data.</text>
</comment>
<evidence type="ECO:0008006" key="5">
    <source>
        <dbReference type="Google" id="ProtNLM"/>
    </source>
</evidence>
<feature type="region of interest" description="Disordered" evidence="2">
    <location>
        <begin position="43"/>
        <end position="82"/>
    </location>
</feature>
<name>A0AAV0D2A5_9ASTE</name>
<evidence type="ECO:0000256" key="1">
    <source>
        <dbReference type="ARBA" id="ARBA00006781"/>
    </source>
</evidence>
<dbReference type="PANTHER" id="PTHR13261">
    <property type="entry name" value="BRCA2 AND CDKN1A INTERACTING PROTEIN"/>
    <property type="match status" value="1"/>
</dbReference>
<dbReference type="Pfam" id="PF13862">
    <property type="entry name" value="BCCIP"/>
    <property type="match status" value="1"/>
</dbReference>
<accession>A0AAV0D2A5</accession>
<organism evidence="3 4">
    <name type="scientific">Cuscuta epithymum</name>
    <dbReference type="NCBI Taxonomy" id="186058"/>
    <lineage>
        <taxon>Eukaryota</taxon>
        <taxon>Viridiplantae</taxon>
        <taxon>Streptophyta</taxon>
        <taxon>Embryophyta</taxon>
        <taxon>Tracheophyta</taxon>
        <taxon>Spermatophyta</taxon>
        <taxon>Magnoliopsida</taxon>
        <taxon>eudicotyledons</taxon>
        <taxon>Gunneridae</taxon>
        <taxon>Pentapetalae</taxon>
        <taxon>asterids</taxon>
        <taxon>lamiids</taxon>
        <taxon>Solanales</taxon>
        <taxon>Convolvulaceae</taxon>
        <taxon>Cuscuteae</taxon>
        <taxon>Cuscuta</taxon>
        <taxon>Cuscuta subgen. Cuscuta</taxon>
    </lineage>
</organism>
<feature type="compositionally biased region" description="Acidic residues" evidence="2">
    <location>
        <begin position="72"/>
        <end position="82"/>
    </location>
</feature>
<dbReference type="Proteomes" id="UP001152523">
    <property type="component" value="Unassembled WGS sequence"/>
</dbReference>
<dbReference type="EMBL" id="CAMAPF010000066">
    <property type="protein sequence ID" value="CAH9091153.1"/>
    <property type="molecule type" value="Genomic_DNA"/>
</dbReference>
<keyword evidence="4" id="KW-1185">Reference proteome</keyword>
<dbReference type="PIRSF" id="PIRSF028983">
    <property type="entry name" value="BCP1"/>
    <property type="match status" value="1"/>
</dbReference>
<gene>
    <name evidence="3" type="ORF">CEPIT_LOCUS11581</name>
</gene>
<dbReference type="GO" id="GO:0005634">
    <property type="term" value="C:nucleus"/>
    <property type="evidence" value="ECO:0007669"/>
    <property type="project" value="TreeGrafter"/>
</dbReference>
<protein>
    <recommendedName>
        <fullName evidence="5">Protein BCCIP homolog</fullName>
    </recommendedName>
</protein>
<comment type="similarity">
    <text evidence="1">Belongs to the BCP1 family.</text>
</comment>
<reference evidence="3" key="1">
    <citation type="submission" date="2022-07" db="EMBL/GenBank/DDBJ databases">
        <authorList>
            <person name="Macas J."/>
            <person name="Novak P."/>
            <person name="Neumann P."/>
        </authorList>
    </citation>
    <scope>NUCLEOTIDE SEQUENCE</scope>
</reference>
<sequence>MPHKITRRNRSLRYRPFGLSPYARSVVRLASFSKVKHEISKGLREKVAPSSSGNGVLNKKLGDQNNLHSDSSDDEDNLHSDDEEFEGTTVQADFEFFDPKPSDFHGVKLLLQSYLDNKEWDLSGFVDLILGQPTVGTVVKIANDEDEGIYSVISALNLGRYKEKNCIVELKKFLLKACQDQNVHAKLSLFLEEQSEDVGLLVSQRVANLPPQLLPPLYDALFDEISWATEDEPTEELKKSFCFRFYLVITKIYKHKNADKKIVSSKTGDGAIIYVKPEEEIFHELSSWSFTFPVHSQLVRVDELKDYRICGLVMALEASKMSKFRSQLHTLIEDDS</sequence>
<evidence type="ECO:0000313" key="4">
    <source>
        <dbReference type="Proteomes" id="UP001152523"/>
    </source>
</evidence>
<evidence type="ECO:0000313" key="3">
    <source>
        <dbReference type="EMBL" id="CAH9091153.1"/>
    </source>
</evidence>
<proteinExistence type="inferred from homology"/>
<evidence type="ECO:0000256" key="2">
    <source>
        <dbReference type="SAM" id="MobiDB-lite"/>
    </source>
</evidence>
<dbReference type="PANTHER" id="PTHR13261:SF0">
    <property type="entry name" value="BRCA2 AND CDKN1A-INTERACTING PROTEIN"/>
    <property type="match status" value="1"/>
</dbReference>
<dbReference type="InterPro" id="IPR025602">
    <property type="entry name" value="BCP1_family"/>
</dbReference>